<proteinExistence type="predicted"/>
<dbReference type="EMBL" id="UOEL01000145">
    <property type="protein sequence ID" value="VAW17822.1"/>
    <property type="molecule type" value="Genomic_DNA"/>
</dbReference>
<sequence>MYFSTDLYKIFPYYLPLKIYFLDLTMDIKPDKEKLIELAHYKMPFGKFKNRYLVDLPESYLIWFNQKGFPDGKLGFLLRSMLEIKVNGLEPLIHKIQKDFPAKKG</sequence>
<organism evidence="1">
    <name type="scientific">hydrothermal vent metagenome</name>
    <dbReference type="NCBI Taxonomy" id="652676"/>
    <lineage>
        <taxon>unclassified sequences</taxon>
        <taxon>metagenomes</taxon>
        <taxon>ecological metagenomes</taxon>
    </lineage>
</organism>
<dbReference type="InterPro" id="IPR024530">
    <property type="entry name" value="QSregVF_b"/>
</dbReference>
<name>A0A3B0TTQ6_9ZZZZ</name>
<dbReference type="Pfam" id="PF12843">
    <property type="entry name" value="QSregVF_b"/>
    <property type="match status" value="1"/>
</dbReference>
<dbReference type="AlphaFoldDB" id="A0A3B0TTQ6"/>
<protein>
    <submittedName>
        <fullName evidence="1">Uncharacterized protein YpeB</fullName>
    </submittedName>
</protein>
<gene>
    <name evidence="1" type="ORF">MNBD_BACTEROID03-957</name>
</gene>
<evidence type="ECO:0000313" key="1">
    <source>
        <dbReference type="EMBL" id="VAW17822.1"/>
    </source>
</evidence>
<accession>A0A3B0TTQ6</accession>
<reference evidence="1" key="1">
    <citation type="submission" date="2018-06" db="EMBL/GenBank/DDBJ databases">
        <authorList>
            <person name="Zhirakovskaya E."/>
        </authorList>
    </citation>
    <scope>NUCLEOTIDE SEQUENCE</scope>
</reference>